<dbReference type="AlphaFoldDB" id="A0A1H2MKX1"/>
<dbReference type="EMBL" id="LT629802">
    <property type="protein sequence ID" value="SDU93665.1"/>
    <property type="molecule type" value="Genomic_DNA"/>
</dbReference>
<sequence>MLAKNVNDNAFFLNKRGAYECFASKLAPTVVGVPLTDQHYAGRRFLCAPQKARASLRFFVRNDRGARALRDTAMTR</sequence>
<dbReference type="Proteomes" id="UP000198600">
    <property type="component" value="Chromosome I"/>
</dbReference>
<reference evidence="2" key="1">
    <citation type="submission" date="2016-10" db="EMBL/GenBank/DDBJ databases">
        <authorList>
            <person name="Varghese N."/>
            <person name="Submissions S."/>
        </authorList>
    </citation>
    <scope>NUCLEOTIDE SEQUENCE [LARGE SCALE GENOMIC DNA]</scope>
    <source>
        <strain evidence="2">LMG 2223</strain>
    </source>
</reference>
<organism evidence="1 2">
    <name type="scientific">Pseudomonas mucidolens</name>
    <dbReference type="NCBI Taxonomy" id="46679"/>
    <lineage>
        <taxon>Bacteria</taxon>
        <taxon>Pseudomonadati</taxon>
        <taxon>Pseudomonadota</taxon>
        <taxon>Gammaproteobacteria</taxon>
        <taxon>Pseudomonadales</taxon>
        <taxon>Pseudomonadaceae</taxon>
        <taxon>Pseudomonas</taxon>
    </lineage>
</organism>
<keyword evidence="2" id="KW-1185">Reference proteome</keyword>
<gene>
    <name evidence="1" type="ORF">SAMN05216202_1897</name>
</gene>
<proteinExistence type="predicted"/>
<dbReference type="OrthoDB" id="7032529at2"/>
<evidence type="ECO:0000313" key="2">
    <source>
        <dbReference type="Proteomes" id="UP000198600"/>
    </source>
</evidence>
<protein>
    <submittedName>
        <fullName evidence="1">Uncharacterized protein</fullName>
    </submittedName>
</protein>
<name>A0A1H2MKX1_9PSED</name>
<evidence type="ECO:0000313" key="1">
    <source>
        <dbReference type="EMBL" id="SDU93665.1"/>
    </source>
</evidence>
<accession>A0A1H2MKX1</accession>